<evidence type="ECO:0000313" key="1">
    <source>
        <dbReference type="EMBL" id="KAG5615304.1"/>
    </source>
</evidence>
<comment type="caution">
    <text evidence="1">The sequence shown here is derived from an EMBL/GenBank/DDBJ whole genome shotgun (WGS) entry which is preliminary data.</text>
</comment>
<evidence type="ECO:0000313" key="2">
    <source>
        <dbReference type="Proteomes" id="UP000824120"/>
    </source>
</evidence>
<dbReference type="AlphaFoldDB" id="A0A9J5ZSZ2"/>
<accession>A0A9J5ZSZ2</accession>
<organism evidence="1 2">
    <name type="scientific">Solanum commersonii</name>
    <name type="common">Commerson's wild potato</name>
    <name type="synonym">Commerson's nightshade</name>
    <dbReference type="NCBI Taxonomy" id="4109"/>
    <lineage>
        <taxon>Eukaryota</taxon>
        <taxon>Viridiplantae</taxon>
        <taxon>Streptophyta</taxon>
        <taxon>Embryophyta</taxon>
        <taxon>Tracheophyta</taxon>
        <taxon>Spermatophyta</taxon>
        <taxon>Magnoliopsida</taxon>
        <taxon>eudicotyledons</taxon>
        <taxon>Gunneridae</taxon>
        <taxon>Pentapetalae</taxon>
        <taxon>asterids</taxon>
        <taxon>lamiids</taxon>
        <taxon>Solanales</taxon>
        <taxon>Solanaceae</taxon>
        <taxon>Solanoideae</taxon>
        <taxon>Solaneae</taxon>
        <taxon>Solanum</taxon>
    </lineage>
</organism>
<dbReference type="Proteomes" id="UP000824120">
    <property type="component" value="Chromosome 3"/>
</dbReference>
<reference evidence="1 2" key="1">
    <citation type="submission" date="2020-09" db="EMBL/GenBank/DDBJ databases">
        <title>De no assembly of potato wild relative species, Solanum commersonii.</title>
        <authorList>
            <person name="Cho K."/>
        </authorList>
    </citation>
    <scope>NUCLEOTIDE SEQUENCE [LARGE SCALE GENOMIC DNA]</scope>
    <source>
        <strain evidence="1">LZ3.2</strain>
        <tissue evidence="1">Leaf</tissue>
    </source>
</reference>
<name>A0A9J5ZSZ2_SOLCO</name>
<gene>
    <name evidence="1" type="ORF">H5410_015128</name>
</gene>
<sequence length="154" mass="17409">MKQVMVQPCAIPFRCSPKDFCSFNPLEERYGGFSQEREISKSMNLFLKLVPKSGSSPHIYGQSEAISTMKHALCCLALRHTFYLNLHVIEADQALNLVESRSFGSYYHVHKGAPAISISYQEDANNTFNWKGTRVPTPLIVAFADNNLVRHLPF</sequence>
<proteinExistence type="predicted"/>
<protein>
    <submittedName>
        <fullName evidence="1">Uncharacterized protein</fullName>
    </submittedName>
</protein>
<keyword evidence="2" id="KW-1185">Reference proteome</keyword>
<dbReference type="EMBL" id="JACXVP010000003">
    <property type="protein sequence ID" value="KAG5615304.1"/>
    <property type="molecule type" value="Genomic_DNA"/>
</dbReference>